<dbReference type="PANTHER" id="PTHR46888:SF1">
    <property type="entry name" value="RIBONUCLEASE H"/>
    <property type="match status" value="1"/>
</dbReference>
<sequence>MSQNSTSKTPDEAQSMSDVAQETLTETRQMDPLWEKLMRLPFFAEADMGEKRQMYREEQEREERRKEQEREERRKEQEREEEEVERQRQFELEKLRLTSSSKPRSPHVHAVSLPPWEEKTKMDKYLSTCERLLDASKVDQEVWVAYILPKLPEKARPADRANVYPQLKRSLLDSYAISPFVYRQNFFGWKKRVACSYTEYLGEIEEHLDMWLHCVVPNGQEPNSRELLLRYRLDQQFPEEVAMHLADKNIVTAAESADLADEYLVQRKIYARTTSQRDTQNENYSSLTGGQRWSGYSNIICTFCQRRGHVQSECYSDPKSPLYRGARRPSYQQMSANTEKVAPKREHDHGAYCASVEDQSMVDQRYKKYTGDVYIAQKPSADLYLRDTGSTLSFLSRDALPTRWSPQMTGTTVTVTGIHQSRGTYQLCKVPIVCDLYEGDLTVALTNRPPLPGVALVLGNDVDDETYEEDMSCGIATRRRVYDPPDPLNDGTLSGIFDEECREDPSREGREDPSREGREDPSREGREDPSREGREDPSGEGREDPSREGREDSSREGRKDPSREGREEEDYLVEDEAFYQKNPPNPPCEGKDAGDVMLHAGLVTPEQLQEEQEADVGLAVVWEKANGDLTLGQIMDAPPDPTELEIKLDPGNYHLPECLPTGELPNLSHLGRPEQQVVRSLCHDFGQLFSQHLGLFKGVCHDVDVSGNSPIKQHYYRCSPEKLKIMRQEVDDMLDMGVVHPSRSEWASPLILVKKPNALGWRTSNISVLYSSVYGQPVSRSTPRNALWAEAAYNILDTESEADTLPQ</sequence>
<evidence type="ECO:0000313" key="4">
    <source>
        <dbReference type="Proteomes" id="UP000014760"/>
    </source>
</evidence>
<dbReference type="EMBL" id="KB309937">
    <property type="protein sequence ID" value="ELT92942.1"/>
    <property type="molecule type" value="Genomic_DNA"/>
</dbReference>
<reference evidence="4" key="1">
    <citation type="submission" date="2012-12" db="EMBL/GenBank/DDBJ databases">
        <authorList>
            <person name="Hellsten U."/>
            <person name="Grimwood J."/>
            <person name="Chapman J.A."/>
            <person name="Shapiro H."/>
            <person name="Aerts A."/>
            <person name="Otillar R.P."/>
            <person name="Terry A.Y."/>
            <person name="Boore J.L."/>
            <person name="Simakov O."/>
            <person name="Marletaz F."/>
            <person name="Cho S.-J."/>
            <person name="Edsinger-Gonzales E."/>
            <person name="Havlak P."/>
            <person name="Kuo D.-H."/>
            <person name="Larsson T."/>
            <person name="Lv J."/>
            <person name="Arendt D."/>
            <person name="Savage R."/>
            <person name="Osoegawa K."/>
            <person name="de Jong P."/>
            <person name="Lindberg D.R."/>
            <person name="Seaver E.C."/>
            <person name="Weisblat D.A."/>
            <person name="Putnam N.H."/>
            <person name="Grigoriev I.V."/>
            <person name="Rokhsar D.S."/>
        </authorList>
    </citation>
    <scope>NUCLEOTIDE SEQUENCE</scope>
    <source>
        <strain evidence="4">I ESC-2004</strain>
    </source>
</reference>
<dbReference type="Gene3D" id="3.10.10.10">
    <property type="entry name" value="HIV Type 1 Reverse Transcriptase, subunit A, domain 1"/>
    <property type="match status" value="1"/>
</dbReference>
<dbReference type="OrthoDB" id="6156608at2759"/>
<dbReference type="STRING" id="283909.R7THL1"/>
<evidence type="ECO:0008006" key="5">
    <source>
        <dbReference type="Google" id="ProtNLM"/>
    </source>
</evidence>
<keyword evidence="4" id="KW-1185">Reference proteome</keyword>
<evidence type="ECO:0000313" key="3">
    <source>
        <dbReference type="EnsemblMetazoa" id="CapteP215793"/>
    </source>
</evidence>
<evidence type="ECO:0000256" key="1">
    <source>
        <dbReference type="SAM" id="MobiDB-lite"/>
    </source>
</evidence>
<reference evidence="3" key="3">
    <citation type="submission" date="2015-06" db="UniProtKB">
        <authorList>
            <consortium name="EnsemblMetazoa"/>
        </authorList>
    </citation>
    <scope>IDENTIFICATION</scope>
</reference>
<gene>
    <name evidence="2" type="ORF">CAPTEDRAFT_215793</name>
</gene>
<dbReference type="SUPFAM" id="SSF56672">
    <property type="entry name" value="DNA/RNA polymerases"/>
    <property type="match status" value="1"/>
</dbReference>
<feature type="region of interest" description="Disordered" evidence="1">
    <location>
        <begin position="478"/>
        <end position="572"/>
    </location>
</feature>
<feature type="region of interest" description="Disordered" evidence="1">
    <location>
        <begin position="1"/>
        <end position="31"/>
    </location>
</feature>
<feature type="compositionally biased region" description="Basic and acidic residues" evidence="1">
    <location>
        <begin position="48"/>
        <end position="78"/>
    </location>
</feature>
<accession>R7THL1</accession>
<protein>
    <recommendedName>
        <fullName evidence="5">Peptidase A2 domain-containing protein</fullName>
    </recommendedName>
</protein>
<organism evidence="2">
    <name type="scientific">Capitella teleta</name>
    <name type="common">Polychaete worm</name>
    <dbReference type="NCBI Taxonomy" id="283909"/>
    <lineage>
        <taxon>Eukaryota</taxon>
        <taxon>Metazoa</taxon>
        <taxon>Spiralia</taxon>
        <taxon>Lophotrochozoa</taxon>
        <taxon>Annelida</taxon>
        <taxon>Polychaeta</taxon>
        <taxon>Sedentaria</taxon>
        <taxon>Scolecida</taxon>
        <taxon>Capitellidae</taxon>
        <taxon>Capitella</taxon>
    </lineage>
</organism>
<evidence type="ECO:0000313" key="2">
    <source>
        <dbReference type="EMBL" id="ELT92942.1"/>
    </source>
</evidence>
<dbReference type="HOGENOM" id="CLU_349252_0_0_1"/>
<reference evidence="2 4" key="2">
    <citation type="journal article" date="2013" name="Nature">
        <title>Insights into bilaterian evolution from three spiralian genomes.</title>
        <authorList>
            <person name="Simakov O."/>
            <person name="Marletaz F."/>
            <person name="Cho S.J."/>
            <person name="Edsinger-Gonzales E."/>
            <person name="Havlak P."/>
            <person name="Hellsten U."/>
            <person name="Kuo D.H."/>
            <person name="Larsson T."/>
            <person name="Lv J."/>
            <person name="Arendt D."/>
            <person name="Savage R."/>
            <person name="Osoegawa K."/>
            <person name="de Jong P."/>
            <person name="Grimwood J."/>
            <person name="Chapman J.A."/>
            <person name="Shapiro H."/>
            <person name="Aerts A."/>
            <person name="Otillar R.P."/>
            <person name="Terry A.Y."/>
            <person name="Boore J.L."/>
            <person name="Grigoriev I.V."/>
            <person name="Lindberg D.R."/>
            <person name="Seaver E.C."/>
            <person name="Weisblat D.A."/>
            <person name="Putnam N.H."/>
            <person name="Rokhsar D.S."/>
        </authorList>
    </citation>
    <scope>NUCLEOTIDE SEQUENCE</scope>
    <source>
        <strain evidence="2 4">I ESC-2004</strain>
    </source>
</reference>
<dbReference type="Proteomes" id="UP000014760">
    <property type="component" value="Unassembled WGS sequence"/>
</dbReference>
<feature type="region of interest" description="Disordered" evidence="1">
    <location>
        <begin position="45"/>
        <end position="88"/>
    </location>
</feature>
<dbReference type="PANTHER" id="PTHR46888">
    <property type="entry name" value="ZINC KNUCKLE DOMAINCONTAINING PROTEIN-RELATED"/>
    <property type="match status" value="1"/>
</dbReference>
<dbReference type="EnsemblMetazoa" id="CapteT215793">
    <property type="protein sequence ID" value="CapteP215793"/>
    <property type="gene ID" value="CapteG215793"/>
</dbReference>
<proteinExistence type="predicted"/>
<dbReference type="EMBL" id="AMQN01013072">
    <property type="status" value="NOT_ANNOTATED_CDS"/>
    <property type="molecule type" value="Genomic_DNA"/>
</dbReference>
<feature type="compositionally biased region" description="Basic and acidic residues" evidence="1">
    <location>
        <begin position="503"/>
        <end position="566"/>
    </location>
</feature>
<dbReference type="AlphaFoldDB" id="R7THL1"/>
<dbReference type="InterPro" id="IPR043502">
    <property type="entry name" value="DNA/RNA_pol_sf"/>
</dbReference>
<dbReference type="OMA" id="INCRTEI"/>
<name>R7THL1_CAPTE</name>
<feature type="compositionally biased region" description="Polar residues" evidence="1">
    <location>
        <begin position="1"/>
        <end position="27"/>
    </location>
</feature>